<evidence type="ECO:0000256" key="6">
    <source>
        <dbReference type="ARBA" id="ARBA00022840"/>
    </source>
</evidence>
<dbReference type="InterPro" id="IPR058922">
    <property type="entry name" value="WHD_DRP"/>
</dbReference>
<feature type="domain" description="Disease resistance R13L4/SHOC-2-like LRR" evidence="9">
    <location>
        <begin position="433"/>
        <end position="713"/>
    </location>
</feature>
<dbReference type="Pfam" id="PF23598">
    <property type="entry name" value="LRR_14"/>
    <property type="match status" value="1"/>
</dbReference>
<dbReference type="PANTHER" id="PTHR33463">
    <property type="entry name" value="NB-ARC DOMAIN-CONTAINING PROTEIN-RELATED"/>
    <property type="match status" value="1"/>
</dbReference>
<feature type="domain" description="Disease resistance protein winged helix" evidence="8">
    <location>
        <begin position="295"/>
        <end position="358"/>
    </location>
</feature>
<evidence type="ECO:0000259" key="8">
    <source>
        <dbReference type="Pfam" id="PF23559"/>
    </source>
</evidence>
<dbReference type="Gene3D" id="1.10.10.10">
    <property type="entry name" value="Winged helix-like DNA-binding domain superfamily/Winged helix DNA-binding domain"/>
    <property type="match status" value="1"/>
</dbReference>
<evidence type="ECO:0000259" key="7">
    <source>
        <dbReference type="Pfam" id="PF00931"/>
    </source>
</evidence>
<dbReference type="GeneID" id="111274496"/>
<dbReference type="PANTHER" id="PTHR33463:SF220">
    <property type="entry name" value="NB-ARC DOMAIN-CONTAINING PROTEIN"/>
    <property type="match status" value="1"/>
</dbReference>
<dbReference type="InterPro" id="IPR050905">
    <property type="entry name" value="Plant_NBS-LRR"/>
</dbReference>
<evidence type="ECO:0000256" key="2">
    <source>
        <dbReference type="ARBA" id="ARBA00022614"/>
    </source>
</evidence>
<organism evidence="10 11">
    <name type="scientific">Durio zibethinus</name>
    <name type="common">Durian</name>
    <dbReference type="NCBI Taxonomy" id="66656"/>
    <lineage>
        <taxon>Eukaryota</taxon>
        <taxon>Viridiplantae</taxon>
        <taxon>Streptophyta</taxon>
        <taxon>Embryophyta</taxon>
        <taxon>Tracheophyta</taxon>
        <taxon>Spermatophyta</taxon>
        <taxon>Magnoliopsida</taxon>
        <taxon>eudicotyledons</taxon>
        <taxon>Gunneridae</taxon>
        <taxon>Pentapetalae</taxon>
        <taxon>rosids</taxon>
        <taxon>malvids</taxon>
        <taxon>Malvales</taxon>
        <taxon>Malvaceae</taxon>
        <taxon>Helicteroideae</taxon>
        <taxon>Durio</taxon>
    </lineage>
</organism>
<dbReference type="Gene3D" id="3.80.10.10">
    <property type="entry name" value="Ribonuclease Inhibitor"/>
    <property type="match status" value="1"/>
</dbReference>
<dbReference type="Gene3D" id="1.10.8.430">
    <property type="entry name" value="Helical domain of apoptotic protease-activating factors"/>
    <property type="match status" value="1"/>
</dbReference>
<dbReference type="InterPro" id="IPR002182">
    <property type="entry name" value="NB-ARC"/>
</dbReference>
<gene>
    <name evidence="11" type="primary">LOC111274496</name>
</gene>
<evidence type="ECO:0000259" key="9">
    <source>
        <dbReference type="Pfam" id="PF23598"/>
    </source>
</evidence>
<dbReference type="Gene3D" id="3.40.50.300">
    <property type="entry name" value="P-loop containing nucleotide triphosphate hydrolases"/>
    <property type="match status" value="1"/>
</dbReference>
<dbReference type="SUPFAM" id="SSF52540">
    <property type="entry name" value="P-loop containing nucleoside triphosphate hydrolases"/>
    <property type="match status" value="1"/>
</dbReference>
<dbReference type="Proteomes" id="UP000515121">
    <property type="component" value="Unplaced"/>
</dbReference>
<accession>A0A6P5WHM1</accession>
<feature type="domain" description="NB-ARC" evidence="7">
    <location>
        <begin position="37"/>
        <end position="207"/>
    </location>
</feature>
<dbReference type="GO" id="GO:0043531">
    <property type="term" value="F:ADP binding"/>
    <property type="evidence" value="ECO:0007669"/>
    <property type="project" value="InterPro"/>
</dbReference>
<sequence length="791" mass="89551">MIERGRRLENGHLTTRKPRMRLLMPKLLVENTVGLDSNVRRVWRCIEDKSTRVIRLCGIGGVGKSTLLKKVSNEFHNQNHDFDFVIWVKVYRQEDYIEQVQEAIRKKLDISDGIWNECSGEEEKAAQIYRVLKTKKFVLLLDDVWERFDLLRLGIHLQSDHWNRSKVIFTTRSVELCNAMGAQETIEVECLPPDQALLLFRMTVGENILNNDPELSKLAEIIATRCGGLPLALLTVGRAMASRRNPAEWRHAAELLQSNPSEIEGMAAHVFPLLKFSYDSLNNATAQNCFKYGSIFPKDYNIRIDELIDLWMGEGFLDGSNPRDQAEYIVGTLKLAYLLESDESKQCVRMHDIVHDMAMWLARDQGKNRNKVLVAKSGTVTYQELTKWEGANWISLWGSSSRVNIDYSPSCNHLSSLLFRDTLLKSFPSGFFNSMPALKVLDLSGNQGLVEIPDIGNVKTLQHLNLSLTRIAELPAGLVKLTNLRCLLLDHTANLKRFPKEVISSLLLLQVYSKINGVLEYFDPVEVPADAEVAFLDALECLNHINKICITIFAASSVDKILESYILRSCIRKLTIMDCKGLISLCFTQEFGNLERLAISGCYSLKEIMLSEWCKLGNLREVYVGVCPLLLNLNFLAYAKNLETLTIIDCELLAVVTSEIIAFPALKTISLTRLRNLSSICPSPRCFPSLSEIEVSQCSLLMKLPFDLDTANLLQKIRGETEWWNGLIWDDEAIWDACRSKFVSTSSRPLQKKKDQASTSSLCVTFVGQLFDDLEASCKYVEALGPWTILK</sequence>
<dbReference type="Pfam" id="PF23559">
    <property type="entry name" value="WHD_DRP"/>
    <property type="match status" value="1"/>
</dbReference>
<keyword evidence="6" id="KW-0067">ATP-binding</keyword>
<dbReference type="GO" id="GO:0006952">
    <property type="term" value="P:defense response"/>
    <property type="evidence" value="ECO:0007669"/>
    <property type="project" value="UniProtKB-KW"/>
</dbReference>
<dbReference type="GO" id="GO:0005524">
    <property type="term" value="F:ATP binding"/>
    <property type="evidence" value="ECO:0007669"/>
    <property type="project" value="UniProtKB-KW"/>
</dbReference>
<dbReference type="RefSeq" id="XP_022714916.1">
    <property type="nucleotide sequence ID" value="XM_022859181.1"/>
</dbReference>
<keyword evidence="3" id="KW-0677">Repeat</keyword>
<proteinExistence type="inferred from homology"/>
<evidence type="ECO:0000313" key="11">
    <source>
        <dbReference type="RefSeq" id="XP_022714916.1"/>
    </source>
</evidence>
<evidence type="ECO:0000313" key="10">
    <source>
        <dbReference type="Proteomes" id="UP000515121"/>
    </source>
</evidence>
<comment type="similarity">
    <text evidence="1">Belongs to the disease resistance NB-LRR family.</text>
</comment>
<keyword evidence="5" id="KW-0611">Plant defense</keyword>
<dbReference type="Pfam" id="PF00931">
    <property type="entry name" value="NB-ARC"/>
    <property type="match status" value="1"/>
</dbReference>
<dbReference type="OrthoDB" id="664960at2759"/>
<reference evidence="11" key="1">
    <citation type="submission" date="2025-08" db="UniProtKB">
        <authorList>
            <consortium name="RefSeq"/>
        </authorList>
    </citation>
    <scope>IDENTIFICATION</scope>
    <source>
        <tissue evidence="11">Fruit stalk</tissue>
    </source>
</reference>
<dbReference type="PRINTS" id="PR00364">
    <property type="entry name" value="DISEASERSIST"/>
</dbReference>
<dbReference type="AlphaFoldDB" id="A0A6P5WHM1"/>
<dbReference type="InterPro" id="IPR032675">
    <property type="entry name" value="LRR_dom_sf"/>
</dbReference>
<dbReference type="KEGG" id="dzi:111274496"/>
<protein>
    <submittedName>
        <fullName evidence="11">Probable disease resistance protein At1g12280</fullName>
    </submittedName>
</protein>
<dbReference type="InterPro" id="IPR036388">
    <property type="entry name" value="WH-like_DNA-bd_sf"/>
</dbReference>
<dbReference type="InterPro" id="IPR027417">
    <property type="entry name" value="P-loop_NTPase"/>
</dbReference>
<dbReference type="SUPFAM" id="SSF52058">
    <property type="entry name" value="L domain-like"/>
    <property type="match status" value="1"/>
</dbReference>
<dbReference type="InterPro" id="IPR055414">
    <property type="entry name" value="LRR_R13L4/SHOC2-like"/>
</dbReference>
<keyword evidence="10" id="KW-1185">Reference proteome</keyword>
<dbReference type="InterPro" id="IPR042197">
    <property type="entry name" value="Apaf_helical"/>
</dbReference>
<keyword evidence="4" id="KW-0547">Nucleotide-binding</keyword>
<dbReference type="FunFam" id="1.10.8.430:FF:000003">
    <property type="entry name" value="Probable disease resistance protein At5g66910"/>
    <property type="match status" value="1"/>
</dbReference>
<dbReference type="FunFam" id="3.40.50.300:FF:001091">
    <property type="entry name" value="Probable disease resistance protein At1g61300"/>
    <property type="match status" value="1"/>
</dbReference>
<name>A0A6P5WHM1_DURZI</name>
<evidence type="ECO:0000256" key="4">
    <source>
        <dbReference type="ARBA" id="ARBA00022741"/>
    </source>
</evidence>
<evidence type="ECO:0000256" key="5">
    <source>
        <dbReference type="ARBA" id="ARBA00022821"/>
    </source>
</evidence>
<keyword evidence="2" id="KW-0433">Leucine-rich repeat</keyword>
<evidence type="ECO:0000256" key="3">
    <source>
        <dbReference type="ARBA" id="ARBA00022737"/>
    </source>
</evidence>
<evidence type="ECO:0000256" key="1">
    <source>
        <dbReference type="ARBA" id="ARBA00008894"/>
    </source>
</evidence>
<dbReference type="FunFam" id="1.10.10.10:FF:000322">
    <property type="entry name" value="Probable disease resistance protein At1g63360"/>
    <property type="match status" value="1"/>
</dbReference>